<protein>
    <submittedName>
        <fullName evidence="1">Uncharacterized protein</fullName>
    </submittedName>
</protein>
<accession>A0ABQ3PJJ1</accession>
<organism evidence="1 2">
    <name type="scientific">Streptomyces hydrogenans</name>
    <dbReference type="NCBI Taxonomy" id="1873719"/>
    <lineage>
        <taxon>Bacteria</taxon>
        <taxon>Bacillati</taxon>
        <taxon>Actinomycetota</taxon>
        <taxon>Actinomycetes</taxon>
        <taxon>Kitasatosporales</taxon>
        <taxon>Streptomycetaceae</taxon>
        <taxon>Streptomyces</taxon>
    </lineage>
</organism>
<gene>
    <name evidence="1" type="ORF">Shyd_65650</name>
</gene>
<sequence>MELRRESYAVSYGALEWLIVAECLEDWGLCDGTWPFERDSEREAVATWARAVYSAAISDRQKFTLPMPRDWTTWLWRVLSEAARRDDQFPWTMTPSLTGQIKAQNRR</sequence>
<comment type="caution">
    <text evidence="1">The sequence shown here is derived from an EMBL/GenBank/DDBJ whole genome shotgun (WGS) entry which is preliminary data.</text>
</comment>
<dbReference type="EMBL" id="BNDW01000068">
    <property type="protein sequence ID" value="GHI25194.1"/>
    <property type="molecule type" value="Genomic_DNA"/>
</dbReference>
<evidence type="ECO:0000313" key="1">
    <source>
        <dbReference type="EMBL" id="GHI25194.1"/>
    </source>
</evidence>
<dbReference type="Proteomes" id="UP001052739">
    <property type="component" value="Unassembled WGS sequence"/>
</dbReference>
<keyword evidence="2" id="KW-1185">Reference proteome</keyword>
<reference evidence="1" key="1">
    <citation type="submission" date="2024-05" db="EMBL/GenBank/DDBJ databases">
        <title>Whole genome shotgun sequence of Streptomyces hydrogenans NBRC 13475.</title>
        <authorList>
            <person name="Komaki H."/>
            <person name="Tamura T."/>
        </authorList>
    </citation>
    <scope>NUCLEOTIDE SEQUENCE</scope>
    <source>
        <strain evidence="1">NBRC 13475</strain>
    </source>
</reference>
<proteinExistence type="predicted"/>
<name>A0ABQ3PJJ1_9ACTN</name>
<evidence type="ECO:0000313" key="2">
    <source>
        <dbReference type="Proteomes" id="UP001052739"/>
    </source>
</evidence>